<accession>T1AY91</accession>
<dbReference type="AlphaFoldDB" id="T1AY91"/>
<sequence>VCKECYLKYSKQRERYVHKQITYIAIGVLFTLALFFVSYNPVSLLYGIAVIVFMYALSLISYVPALNIKKPEIKKAATKNVAK</sequence>
<dbReference type="EMBL" id="AUZZ01001890">
    <property type="protein sequence ID" value="EQD62517.1"/>
    <property type="molecule type" value="Genomic_DNA"/>
</dbReference>
<name>T1AY91_9ZZZZ</name>
<feature type="transmembrane region" description="Helical" evidence="1">
    <location>
        <begin position="45"/>
        <end position="65"/>
    </location>
</feature>
<keyword evidence="1" id="KW-0472">Membrane</keyword>
<gene>
    <name evidence="2" type="ORF">B2A_02774</name>
</gene>
<keyword evidence="1" id="KW-0812">Transmembrane</keyword>
<proteinExistence type="predicted"/>
<organism evidence="2">
    <name type="scientific">mine drainage metagenome</name>
    <dbReference type="NCBI Taxonomy" id="410659"/>
    <lineage>
        <taxon>unclassified sequences</taxon>
        <taxon>metagenomes</taxon>
        <taxon>ecological metagenomes</taxon>
    </lineage>
</organism>
<evidence type="ECO:0000313" key="2">
    <source>
        <dbReference type="EMBL" id="EQD62517.1"/>
    </source>
</evidence>
<protein>
    <submittedName>
        <fullName evidence="2">Uncharacterized protein</fullName>
    </submittedName>
</protein>
<evidence type="ECO:0000256" key="1">
    <source>
        <dbReference type="SAM" id="Phobius"/>
    </source>
</evidence>
<reference evidence="2" key="2">
    <citation type="journal article" date="2014" name="ISME J.">
        <title>Microbial stratification in low pH oxic and suboxic macroscopic growths along an acid mine drainage.</title>
        <authorList>
            <person name="Mendez-Garcia C."/>
            <person name="Mesa V."/>
            <person name="Sprenger R.R."/>
            <person name="Richter M."/>
            <person name="Diez M.S."/>
            <person name="Solano J."/>
            <person name="Bargiela R."/>
            <person name="Golyshina O.V."/>
            <person name="Manteca A."/>
            <person name="Ramos J.L."/>
            <person name="Gallego J.R."/>
            <person name="Llorente I."/>
            <person name="Martins Dos Santos V.A."/>
            <person name="Jensen O.N."/>
            <person name="Pelaez A.I."/>
            <person name="Sanchez J."/>
            <person name="Ferrer M."/>
        </authorList>
    </citation>
    <scope>NUCLEOTIDE SEQUENCE</scope>
</reference>
<feature type="transmembrane region" description="Helical" evidence="1">
    <location>
        <begin position="21"/>
        <end position="39"/>
    </location>
</feature>
<comment type="caution">
    <text evidence="2">The sequence shown here is derived from an EMBL/GenBank/DDBJ whole genome shotgun (WGS) entry which is preliminary data.</text>
</comment>
<feature type="non-terminal residue" evidence="2">
    <location>
        <position position="1"/>
    </location>
</feature>
<keyword evidence="1" id="KW-1133">Transmembrane helix</keyword>
<reference evidence="2" key="1">
    <citation type="submission" date="2013-08" db="EMBL/GenBank/DDBJ databases">
        <authorList>
            <person name="Mendez C."/>
            <person name="Richter M."/>
            <person name="Ferrer M."/>
            <person name="Sanchez J."/>
        </authorList>
    </citation>
    <scope>NUCLEOTIDE SEQUENCE</scope>
</reference>